<dbReference type="GeneID" id="31355781"/>
<dbReference type="AlphaFoldDB" id="D3AVY1"/>
<dbReference type="Proteomes" id="UP000001396">
    <property type="component" value="Unassembled WGS sequence"/>
</dbReference>
<proteinExistence type="predicted"/>
<dbReference type="InterPro" id="IPR029052">
    <property type="entry name" value="Metallo-depent_PP-like"/>
</dbReference>
<keyword evidence="3" id="KW-1185">Reference proteome</keyword>
<dbReference type="InterPro" id="IPR004843">
    <property type="entry name" value="Calcineurin-like_PHP"/>
</dbReference>
<dbReference type="GO" id="GO:0016787">
    <property type="term" value="F:hydrolase activity"/>
    <property type="evidence" value="ECO:0007669"/>
    <property type="project" value="InterPro"/>
</dbReference>
<dbReference type="PANTHER" id="PTHR37844">
    <property type="entry name" value="SER/THR PROTEIN PHOSPHATASE SUPERFAMILY (AFU_ORTHOLOGUE AFUA_1G14840)"/>
    <property type="match status" value="1"/>
</dbReference>
<sequence>MFLLNKLIGKSNDNIDKSEIKRILRYASDLHLERLPSLSSVNGLYDFKKQKDTRYFLAIPGDIGNFEMLEIFLKAVSPVYERVFFVPGNHEFFYHYNGKVFMTMDEINDRLQKICSKFDNVSFLNNGYYQLDEYRIIGSTFWTKIGKEESQRIASSWPDYGCIFIRDDNNPAGKRLVLPKDITMIHEQSVHYIYELLHSTPEGGKNVVLTHHAPLYSDKSKEIYTSNPDHIGSPITNVFQSDQSAWMTEDNKIKIWIFGHTHYCTKFTFNNVLVASNQLGYQSKDIGFQINEHIILDQIN</sequence>
<dbReference type="OMA" id="CNPRGYI"/>
<comment type="caution">
    <text evidence="2">The sequence shown here is derived from an EMBL/GenBank/DDBJ whole genome shotgun (WGS) entry which is preliminary data.</text>
</comment>
<evidence type="ECO:0000313" key="3">
    <source>
        <dbReference type="Proteomes" id="UP000001396"/>
    </source>
</evidence>
<evidence type="ECO:0000313" key="2">
    <source>
        <dbReference type="EMBL" id="EFA86454.1"/>
    </source>
</evidence>
<protein>
    <recommendedName>
        <fullName evidence="1">Calcineurin-like phosphoesterase domain-containing protein</fullName>
    </recommendedName>
</protein>
<name>D3AVY1_HETP5</name>
<dbReference type="RefSeq" id="XP_020438559.1">
    <property type="nucleotide sequence ID" value="XM_020571285.1"/>
</dbReference>
<gene>
    <name evidence="2" type="ORF">PPL_00247</name>
</gene>
<dbReference type="SUPFAM" id="SSF56300">
    <property type="entry name" value="Metallo-dependent phosphatases"/>
    <property type="match status" value="1"/>
</dbReference>
<reference evidence="2 3" key="1">
    <citation type="journal article" date="2011" name="Genome Res.">
        <title>Phylogeny-wide analysis of social amoeba genomes highlights ancient origins for complex intercellular communication.</title>
        <authorList>
            <person name="Heidel A.J."/>
            <person name="Lawal H.M."/>
            <person name="Felder M."/>
            <person name="Schilde C."/>
            <person name="Helps N.R."/>
            <person name="Tunggal B."/>
            <person name="Rivero F."/>
            <person name="John U."/>
            <person name="Schleicher M."/>
            <person name="Eichinger L."/>
            <person name="Platzer M."/>
            <person name="Noegel A.A."/>
            <person name="Schaap P."/>
            <person name="Gloeckner G."/>
        </authorList>
    </citation>
    <scope>NUCLEOTIDE SEQUENCE [LARGE SCALE GENOMIC DNA]</scope>
    <source>
        <strain evidence="3">ATCC 26659 / Pp 5 / PN500</strain>
    </source>
</reference>
<dbReference type="PANTHER" id="PTHR37844:SF1">
    <property type="entry name" value="CALCINEURIN-LIKE PHOSPHOESTERASE DOMAIN-CONTAINING PROTEIN"/>
    <property type="match status" value="1"/>
</dbReference>
<evidence type="ECO:0000259" key="1">
    <source>
        <dbReference type="Pfam" id="PF00149"/>
    </source>
</evidence>
<dbReference type="InParanoid" id="D3AVY1"/>
<organism evidence="2 3">
    <name type="scientific">Heterostelium pallidum (strain ATCC 26659 / Pp 5 / PN500)</name>
    <name type="common">Cellular slime mold</name>
    <name type="synonym">Polysphondylium pallidum</name>
    <dbReference type="NCBI Taxonomy" id="670386"/>
    <lineage>
        <taxon>Eukaryota</taxon>
        <taxon>Amoebozoa</taxon>
        <taxon>Evosea</taxon>
        <taxon>Eumycetozoa</taxon>
        <taxon>Dictyostelia</taxon>
        <taxon>Acytosteliales</taxon>
        <taxon>Acytosteliaceae</taxon>
        <taxon>Heterostelium</taxon>
    </lineage>
</organism>
<dbReference type="Pfam" id="PF00149">
    <property type="entry name" value="Metallophos"/>
    <property type="match status" value="1"/>
</dbReference>
<feature type="domain" description="Calcineurin-like phosphoesterase" evidence="1">
    <location>
        <begin position="28"/>
        <end position="263"/>
    </location>
</feature>
<dbReference type="Gene3D" id="3.60.21.10">
    <property type="match status" value="1"/>
</dbReference>
<dbReference type="EMBL" id="ADBJ01000002">
    <property type="protein sequence ID" value="EFA86454.1"/>
    <property type="molecule type" value="Genomic_DNA"/>
</dbReference>
<accession>D3AVY1</accession>